<protein>
    <recommendedName>
        <fullName evidence="4">DUF2846 domain-containing protein</fullName>
    </recommendedName>
</protein>
<feature type="transmembrane region" description="Helical" evidence="1">
    <location>
        <begin position="7"/>
        <end position="29"/>
    </location>
</feature>
<keyword evidence="1" id="KW-0812">Transmembrane</keyword>
<reference evidence="2 3" key="1">
    <citation type="submission" date="2024-06" db="EMBL/GenBank/DDBJ databases">
        <title>Sorghum-associated microbial communities from plants grown in Nebraska, USA.</title>
        <authorList>
            <person name="Schachtman D."/>
        </authorList>
    </citation>
    <scope>NUCLEOTIDE SEQUENCE [LARGE SCALE GENOMIC DNA]</scope>
    <source>
        <strain evidence="2 3">2814</strain>
    </source>
</reference>
<evidence type="ECO:0000313" key="2">
    <source>
        <dbReference type="EMBL" id="MET4683499.1"/>
    </source>
</evidence>
<dbReference type="EMBL" id="JBEPTF010000001">
    <property type="protein sequence ID" value="MET4683499.1"/>
    <property type="molecule type" value="Genomic_DNA"/>
</dbReference>
<proteinExistence type="predicted"/>
<keyword evidence="1" id="KW-0472">Membrane</keyword>
<keyword evidence="1" id="KW-1133">Transmembrane helix</keyword>
<evidence type="ECO:0000256" key="1">
    <source>
        <dbReference type="SAM" id="Phobius"/>
    </source>
</evidence>
<keyword evidence="3" id="KW-1185">Reference proteome</keyword>
<gene>
    <name evidence="2" type="ORF">ABIE19_001408</name>
</gene>
<dbReference type="Proteomes" id="UP001549313">
    <property type="component" value="Unassembled WGS sequence"/>
</dbReference>
<evidence type="ECO:0000313" key="3">
    <source>
        <dbReference type="Proteomes" id="UP001549313"/>
    </source>
</evidence>
<comment type="caution">
    <text evidence="2">The sequence shown here is derived from an EMBL/GenBank/DDBJ whole genome shotgun (WGS) entry which is preliminary data.</text>
</comment>
<feature type="transmembrane region" description="Helical" evidence="1">
    <location>
        <begin position="35"/>
        <end position="53"/>
    </location>
</feature>
<accession>A0ABV2RA88</accession>
<sequence>MNKYAKPLIVGFIVLVVVSFLIGLLGGAAGVDLGLLPMLTGLFAGVFTAYIMANLAGNRAGVQAGDEDRAQAASLIPPPGKALAVVYREGFVAMAAGMNLALDGREFAQIKGGRFTAVAVEPGEHWLTAGFGGLAGPQNNAATAHLVLRAGDAVVYRATVSLGAVKNTVVLEPAPGSRDDLSAKLRRMSMTAPDVASL</sequence>
<name>A0ABV2RA88_9CAUL</name>
<organism evidence="2 3">
    <name type="scientific">Brevundimonas faecalis</name>
    <dbReference type="NCBI Taxonomy" id="947378"/>
    <lineage>
        <taxon>Bacteria</taxon>
        <taxon>Pseudomonadati</taxon>
        <taxon>Pseudomonadota</taxon>
        <taxon>Alphaproteobacteria</taxon>
        <taxon>Caulobacterales</taxon>
        <taxon>Caulobacteraceae</taxon>
        <taxon>Brevundimonas</taxon>
    </lineage>
</organism>
<evidence type="ECO:0008006" key="4">
    <source>
        <dbReference type="Google" id="ProtNLM"/>
    </source>
</evidence>
<dbReference type="RefSeq" id="WP_354088414.1">
    <property type="nucleotide sequence ID" value="NZ_JBEPTF010000001.1"/>
</dbReference>